<comment type="caution">
    <text evidence="1">The sequence shown here is derived from an EMBL/GenBank/DDBJ whole genome shotgun (WGS) entry which is preliminary data.</text>
</comment>
<gene>
    <name evidence="1" type="ORF">H2198_008900</name>
</gene>
<organism evidence="1 2">
    <name type="scientific">Neophaeococcomyces mojaviensis</name>
    <dbReference type="NCBI Taxonomy" id="3383035"/>
    <lineage>
        <taxon>Eukaryota</taxon>
        <taxon>Fungi</taxon>
        <taxon>Dikarya</taxon>
        <taxon>Ascomycota</taxon>
        <taxon>Pezizomycotina</taxon>
        <taxon>Eurotiomycetes</taxon>
        <taxon>Chaetothyriomycetidae</taxon>
        <taxon>Chaetothyriales</taxon>
        <taxon>Chaetothyriales incertae sedis</taxon>
        <taxon>Neophaeococcomyces</taxon>
    </lineage>
</organism>
<protein>
    <submittedName>
        <fullName evidence="1">Uncharacterized protein</fullName>
    </submittedName>
</protein>
<accession>A0ACC2ZW47</accession>
<evidence type="ECO:0000313" key="1">
    <source>
        <dbReference type="EMBL" id="KAJ9651835.1"/>
    </source>
</evidence>
<dbReference type="EMBL" id="JAPDRQ010000233">
    <property type="protein sequence ID" value="KAJ9651835.1"/>
    <property type="molecule type" value="Genomic_DNA"/>
</dbReference>
<reference evidence="1" key="1">
    <citation type="submission" date="2022-10" db="EMBL/GenBank/DDBJ databases">
        <title>Culturing micro-colonial fungi from biological soil crusts in the Mojave desert and describing Neophaeococcomyces mojavensis, and introducing the new genera and species Taxawa tesnikishii.</title>
        <authorList>
            <person name="Kurbessoian T."/>
            <person name="Stajich J.E."/>
        </authorList>
    </citation>
    <scope>NUCLEOTIDE SEQUENCE</scope>
    <source>
        <strain evidence="1">JES_112</strain>
    </source>
</reference>
<evidence type="ECO:0000313" key="2">
    <source>
        <dbReference type="Proteomes" id="UP001172386"/>
    </source>
</evidence>
<name>A0ACC2ZW47_9EURO</name>
<sequence>MNQAPDEVEDEAVGEELLTGSIHDLFRSITSPTTPQPSNGSSWNMRSSVSENGAASGSRTSLPLPSTSSVRSTPRPSILPRNRTLLSHPESTSASSDHPHIMGQVSPPPRSIFASGPPTSSVSANTAHASLSTASASGSSLPLSALTGSGLSRRVIARPADLTIATPSVTIPGIEKDVDDFANGSANDNADQYATNTSQQLSNLFVADDETPGLLSREHTELRPFSRMRNPPQDASSLAGHLLYNGFLDGRHSDITVHAFGQSYKLHKLLLDRAPFFSLAFCGPWTESSSNSMAIVPEEIDQNITRTAFELALKRLYGTAIAAQEEENAVGLFATACWLDMPDLVDTCVDYILRQMHTANLHSLIKLVTNSCYGRPGDRILASAKAMLCREGWEMPYEHWDEIPAEIVREIIGGDPFYVPGEWERWFLSLKILNRRLRKLATEYKLVSPDGRYLQPKPQSLRFFAMRFDTTYRSESGFGPSRSWTQKDDVWCSVYTAPEVSPILVLLEEGIHYVHLRVEQLQQIKSARDILGQPVLPEKVLSDAMWMSLEIRGYVLNANADDLELGFSEVAEEQEEPDAVELLSESAQGKQREDAPTGSSVSATTEMESGSWDGNGCPRKFWIPTADVSHIVGGARDAVLTPATTHSGDWTSLAARLSASLEPSDVAWATDFAGSIFESTSGARNAVSSSPPRFSRYPPFRFSAEFPNPRTLKEKKRVYSQTVWYAGSMWNLYIQRVNTSKGQQLGIYLHRAKDKDPSDDPLAQFVPASVDDRIGQLEREMLLRKSRNRHQASSWHDLNSHDQDEPTASMHEFDANTSTLLSPPRSASYRDRDAGPKTSQTPSHHNRHASNEANALPPDTPSVDADAALLLANRRIMTSTPIVPPYIDTRSTIKTYFKIYSPSKAGRLLSVYESAPDSFNFGKSWGWKSSQMVLDDGLGFDAGNASRSATTSTGGLSGKDGKLRYMVVIGNV</sequence>
<dbReference type="Proteomes" id="UP001172386">
    <property type="component" value="Unassembled WGS sequence"/>
</dbReference>
<keyword evidence="2" id="KW-1185">Reference proteome</keyword>
<proteinExistence type="predicted"/>